<keyword evidence="2" id="KW-1185">Reference proteome</keyword>
<accession>A0ABQ4PKX1</accession>
<dbReference type="RefSeq" id="WP_119979060.1">
    <property type="nucleotide sequence ID" value="NZ_BPFB01000028.1"/>
</dbReference>
<dbReference type="Proteomes" id="UP000761574">
    <property type="component" value="Unassembled WGS sequence"/>
</dbReference>
<protein>
    <recommendedName>
        <fullName evidence="3">DUF2835 domain-containing protein</fullName>
    </recommendedName>
</protein>
<organism evidence="1 2">
    <name type="scientific">Shewanella algidipiscicola</name>
    <dbReference type="NCBI Taxonomy" id="614070"/>
    <lineage>
        <taxon>Bacteria</taxon>
        <taxon>Pseudomonadati</taxon>
        <taxon>Pseudomonadota</taxon>
        <taxon>Gammaproteobacteria</taxon>
        <taxon>Alteromonadales</taxon>
        <taxon>Shewanellaceae</taxon>
        <taxon>Shewanella</taxon>
    </lineage>
</organism>
<evidence type="ECO:0000313" key="1">
    <source>
        <dbReference type="EMBL" id="GIU48362.1"/>
    </source>
</evidence>
<comment type="caution">
    <text evidence="1">The sequence shown here is derived from an EMBL/GenBank/DDBJ whole genome shotgun (WGS) entry which is preliminary data.</text>
</comment>
<dbReference type="InterPro" id="IPR021363">
    <property type="entry name" value="DUF2835"/>
</dbReference>
<evidence type="ECO:0000313" key="2">
    <source>
        <dbReference type="Proteomes" id="UP000761574"/>
    </source>
</evidence>
<reference evidence="1 2" key="1">
    <citation type="submission" date="2021-05" db="EMBL/GenBank/DDBJ databases">
        <title>Molecular characterization for Shewanella algae harboring chromosomal blaOXA-55-like strains isolated from clinical and environment sample.</title>
        <authorList>
            <person name="Ohama Y."/>
            <person name="Aoki K."/>
            <person name="Harada S."/>
            <person name="Moriya K."/>
            <person name="Ishii Y."/>
            <person name="Tateda K."/>
        </authorList>
    </citation>
    <scope>NUCLEOTIDE SEQUENCE [LARGE SCALE GENOMIC DNA]</scope>
    <source>
        <strain evidence="1 2">LMG 23746</strain>
    </source>
</reference>
<sequence>MVFFFSIYVSYHDFLNYYQGYVDKVEVKETGGKTLWINARHFRPFLTTGGLSGHFRLELDDAGQFRSLTRVQ</sequence>
<dbReference type="Pfam" id="PF11197">
    <property type="entry name" value="DUF2835"/>
    <property type="match status" value="1"/>
</dbReference>
<gene>
    <name evidence="1" type="ORF">TUM4630_24510</name>
</gene>
<evidence type="ECO:0008006" key="3">
    <source>
        <dbReference type="Google" id="ProtNLM"/>
    </source>
</evidence>
<name>A0ABQ4PKX1_9GAMM</name>
<dbReference type="EMBL" id="BPFB01000028">
    <property type="protein sequence ID" value="GIU48362.1"/>
    <property type="molecule type" value="Genomic_DNA"/>
</dbReference>
<proteinExistence type="predicted"/>